<dbReference type="RefSeq" id="WP_182665872.1">
    <property type="nucleotide sequence ID" value="NZ_JACIVI010000007.1"/>
</dbReference>
<reference evidence="2 3" key="1">
    <citation type="submission" date="2020-08" db="EMBL/GenBank/DDBJ databases">
        <title>Aquariorum lacteus gen. nov., sp. nov., a new member of the family Comamonadaceae, isolated from freshwater aquarium.</title>
        <authorList>
            <person name="Chun S.-J."/>
        </authorList>
    </citation>
    <scope>NUCLEOTIDE SEQUENCE [LARGE SCALE GENOMIC DNA]</scope>
    <source>
        <strain evidence="2 3">SJAQ100</strain>
    </source>
</reference>
<evidence type="ECO:0000256" key="1">
    <source>
        <dbReference type="SAM" id="MobiDB-lite"/>
    </source>
</evidence>
<sequence>MDGSLPTDDDARPDLAALLAAVQALLRPLAGLAVARGLPYGVVEEGLREAFVEAALAAHPDIAPQRAVSRVSATTGLNRREVGRLIQARDASTPSRPARSPVSELVTRWLADPALRDATGQPLPLPRQGPAPSFEALAQAITRDVHPRSLLEELLRLGAARVRSDETVELAQEAFVPREDQIRMLGFLGENVGDHLQAAVENVGGREPAHVEQAIYQDALSVAAVEAMRPLIRAHWRRLLAEAIPRLEALEAEDRALGRAMDQRLRLGLFSYSTARPPQAPEAADPEPAAPAARPARPARRPGQE</sequence>
<dbReference type="EMBL" id="JACIVI010000007">
    <property type="protein sequence ID" value="MBB1163186.1"/>
    <property type="molecule type" value="Genomic_DNA"/>
</dbReference>
<comment type="caution">
    <text evidence="2">The sequence shown here is derived from an EMBL/GenBank/DDBJ whole genome shotgun (WGS) entry which is preliminary data.</text>
</comment>
<evidence type="ECO:0000313" key="3">
    <source>
        <dbReference type="Proteomes" id="UP000586093"/>
    </source>
</evidence>
<dbReference type="AlphaFoldDB" id="A0A839HME7"/>
<dbReference type="Pfam" id="PF20112">
    <property type="entry name" value="DUF6502"/>
    <property type="match status" value="1"/>
</dbReference>
<organism evidence="2 3">
    <name type="scientific">Aquariibacter albus</name>
    <dbReference type="NCBI Taxonomy" id="2759899"/>
    <lineage>
        <taxon>Bacteria</taxon>
        <taxon>Pseudomonadati</taxon>
        <taxon>Pseudomonadota</taxon>
        <taxon>Betaproteobacteria</taxon>
        <taxon>Burkholderiales</taxon>
        <taxon>Sphaerotilaceae</taxon>
        <taxon>Aquariibacter</taxon>
    </lineage>
</organism>
<keyword evidence="3" id="KW-1185">Reference proteome</keyword>
<protein>
    <submittedName>
        <fullName evidence="2">Uncharacterized protein</fullName>
    </submittedName>
</protein>
<accession>A0A839HME7</accession>
<feature type="region of interest" description="Disordered" evidence="1">
    <location>
        <begin position="275"/>
        <end position="305"/>
    </location>
</feature>
<evidence type="ECO:0000313" key="2">
    <source>
        <dbReference type="EMBL" id="MBB1163186.1"/>
    </source>
</evidence>
<dbReference type="Proteomes" id="UP000586093">
    <property type="component" value="Unassembled WGS sequence"/>
</dbReference>
<name>A0A839HME7_9BURK</name>
<feature type="compositionally biased region" description="Low complexity" evidence="1">
    <location>
        <begin position="275"/>
        <end position="296"/>
    </location>
</feature>
<proteinExistence type="predicted"/>
<feature type="region of interest" description="Disordered" evidence="1">
    <location>
        <begin position="84"/>
        <end position="103"/>
    </location>
</feature>
<dbReference type="InterPro" id="IPR045445">
    <property type="entry name" value="DUF6502"/>
</dbReference>
<gene>
    <name evidence="2" type="ORF">H4F90_14525</name>
</gene>